<feature type="domain" description="Rhodanese" evidence="4">
    <location>
        <begin position="187"/>
        <end position="296"/>
    </location>
</feature>
<keyword evidence="6" id="KW-1185">Reference proteome</keyword>
<dbReference type="InterPro" id="IPR001763">
    <property type="entry name" value="Rhodanese-like_dom"/>
</dbReference>
<evidence type="ECO:0000256" key="2">
    <source>
        <dbReference type="ARBA" id="ARBA00022737"/>
    </source>
</evidence>
<gene>
    <name evidence="5" type="ORF">RM423_06605</name>
</gene>
<organism evidence="5 6">
    <name type="scientific">Jatrophihabitans lederbergiae</name>
    <dbReference type="NCBI Taxonomy" id="3075547"/>
    <lineage>
        <taxon>Bacteria</taxon>
        <taxon>Bacillati</taxon>
        <taxon>Actinomycetota</taxon>
        <taxon>Actinomycetes</taxon>
        <taxon>Jatrophihabitantales</taxon>
        <taxon>Jatrophihabitantaceae</taxon>
        <taxon>Jatrophihabitans</taxon>
    </lineage>
</organism>
<dbReference type="Proteomes" id="UP001183176">
    <property type="component" value="Unassembled WGS sequence"/>
</dbReference>
<dbReference type="InterPro" id="IPR036873">
    <property type="entry name" value="Rhodanese-like_dom_sf"/>
</dbReference>
<dbReference type="SUPFAM" id="SSF52821">
    <property type="entry name" value="Rhodanese/Cell cycle control phosphatase"/>
    <property type="match status" value="2"/>
</dbReference>
<dbReference type="CDD" id="cd01449">
    <property type="entry name" value="TST_Repeat_2"/>
    <property type="match status" value="1"/>
</dbReference>
<evidence type="ECO:0000256" key="3">
    <source>
        <dbReference type="SAM" id="MobiDB-lite"/>
    </source>
</evidence>
<dbReference type="EC" id="2.8.1.-" evidence="5"/>
<sequence>MSEDSHRALLSAQQLIGLQANADNLVLLDVRWQLGGPSQYPAYLTGRIPGARWCDLDADLADSPGDGGRHPLPDPARLQSRFTDWGITPRSEVVVYDGGSSVAAARAWWVLRWAGVRQVRVLDGGFTAWVEADQPVETELPGAQAGTRAGTDNEADSRQDAHRPEPMTVRPGTLPVLDADTARAWAEQGRLVDVRAPERFRGDVEPMDPVAGHIPGALNVPTTGNAMSSGRFKPAAALRRRFGEAGIDGQAPVGVYCGSGVNAAHTALAMELAGIEAVLYPGSWSEWITDPERPVATG</sequence>
<dbReference type="PANTHER" id="PTHR11364">
    <property type="entry name" value="THIOSULFATE SULFERTANSFERASE"/>
    <property type="match status" value="1"/>
</dbReference>
<dbReference type="Pfam" id="PF00581">
    <property type="entry name" value="Rhodanese"/>
    <property type="match status" value="2"/>
</dbReference>
<dbReference type="EMBL" id="JAVREH010000006">
    <property type="protein sequence ID" value="MDT0261063.1"/>
    <property type="molecule type" value="Genomic_DNA"/>
</dbReference>
<protein>
    <submittedName>
        <fullName evidence="5">Sulfurtransferase</fullName>
        <ecNumber evidence="5">2.8.1.-</ecNumber>
    </submittedName>
</protein>
<feature type="domain" description="Rhodanese" evidence="4">
    <location>
        <begin position="21"/>
        <end position="138"/>
    </location>
</feature>
<keyword evidence="1 5" id="KW-0808">Transferase</keyword>
<comment type="caution">
    <text evidence="5">The sequence shown here is derived from an EMBL/GenBank/DDBJ whole genome shotgun (WGS) entry which is preliminary data.</text>
</comment>
<reference evidence="6" key="1">
    <citation type="submission" date="2023-07" db="EMBL/GenBank/DDBJ databases">
        <title>30 novel species of actinomycetes from the DSMZ collection.</title>
        <authorList>
            <person name="Nouioui I."/>
        </authorList>
    </citation>
    <scope>NUCLEOTIDE SEQUENCE [LARGE SCALE GENOMIC DNA]</scope>
    <source>
        <strain evidence="6">DSM 44399</strain>
    </source>
</reference>
<dbReference type="InterPro" id="IPR045078">
    <property type="entry name" value="TST/MPST-like"/>
</dbReference>
<keyword evidence="2" id="KW-0677">Repeat</keyword>
<dbReference type="GO" id="GO:0016740">
    <property type="term" value="F:transferase activity"/>
    <property type="evidence" value="ECO:0007669"/>
    <property type="project" value="UniProtKB-KW"/>
</dbReference>
<dbReference type="RefSeq" id="WP_311422219.1">
    <property type="nucleotide sequence ID" value="NZ_JAVREH010000006.1"/>
</dbReference>
<evidence type="ECO:0000256" key="1">
    <source>
        <dbReference type="ARBA" id="ARBA00022679"/>
    </source>
</evidence>
<dbReference type="CDD" id="cd01448">
    <property type="entry name" value="TST_Repeat_1"/>
    <property type="match status" value="1"/>
</dbReference>
<proteinExistence type="predicted"/>
<dbReference type="PANTHER" id="PTHR11364:SF27">
    <property type="entry name" value="SULFURTRANSFERASE"/>
    <property type="match status" value="1"/>
</dbReference>
<name>A0ABU2J7U5_9ACTN</name>
<feature type="region of interest" description="Disordered" evidence="3">
    <location>
        <begin position="141"/>
        <end position="173"/>
    </location>
</feature>
<dbReference type="SMART" id="SM00450">
    <property type="entry name" value="RHOD"/>
    <property type="match status" value="2"/>
</dbReference>
<feature type="compositionally biased region" description="Basic and acidic residues" evidence="3">
    <location>
        <begin position="155"/>
        <end position="165"/>
    </location>
</feature>
<accession>A0ABU2J7U5</accession>
<evidence type="ECO:0000259" key="4">
    <source>
        <dbReference type="PROSITE" id="PS50206"/>
    </source>
</evidence>
<dbReference type="Gene3D" id="3.40.250.10">
    <property type="entry name" value="Rhodanese-like domain"/>
    <property type="match status" value="2"/>
</dbReference>
<evidence type="ECO:0000313" key="6">
    <source>
        <dbReference type="Proteomes" id="UP001183176"/>
    </source>
</evidence>
<dbReference type="PROSITE" id="PS50206">
    <property type="entry name" value="RHODANESE_3"/>
    <property type="match status" value="2"/>
</dbReference>
<evidence type="ECO:0000313" key="5">
    <source>
        <dbReference type="EMBL" id="MDT0261063.1"/>
    </source>
</evidence>